<dbReference type="KEGG" id="rru:Rru_A0999"/>
<dbReference type="HOGENOM" id="CLU_993208_0_0_5"/>
<gene>
    <name evidence="1" type="ordered locus">Rru_A0999</name>
</gene>
<dbReference type="EMBL" id="CP000230">
    <property type="protein sequence ID" value="ABC21800.1"/>
    <property type="molecule type" value="Genomic_DNA"/>
</dbReference>
<dbReference type="PhylomeDB" id="Q2RVP5"/>
<dbReference type="EnsemblBacteria" id="ABC21800">
    <property type="protein sequence ID" value="ABC21800"/>
    <property type="gene ID" value="Rru_A0999"/>
</dbReference>
<dbReference type="RefSeq" id="WP_011388754.1">
    <property type="nucleotide sequence ID" value="NC_007643.1"/>
</dbReference>
<evidence type="ECO:0000313" key="2">
    <source>
        <dbReference type="Proteomes" id="UP000001929"/>
    </source>
</evidence>
<protein>
    <submittedName>
        <fullName evidence="1">Uncharacterized protein</fullName>
    </submittedName>
</protein>
<dbReference type="Pfam" id="PF13289">
    <property type="entry name" value="SIR2_2"/>
    <property type="match status" value="1"/>
</dbReference>
<dbReference type="eggNOG" id="ENOG502Z8CH">
    <property type="taxonomic scope" value="Bacteria"/>
</dbReference>
<keyword evidence="2" id="KW-1185">Reference proteome</keyword>
<dbReference type="AlphaFoldDB" id="Q2RVP5"/>
<evidence type="ECO:0000313" key="1">
    <source>
        <dbReference type="EMBL" id="ABC21800.1"/>
    </source>
</evidence>
<proteinExistence type="predicted"/>
<reference evidence="1 2" key="1">
    <citation type="journal article" date="2011" name="Stand. Genomic Sci.">
        <title>Complete genome sequence of Rhodospirillum rubrum type strain (S1).</title>
        <authorList>
            <person name="Munk A.C."/>
            <person name="Copeland A."/>
            <person name="Lucas S."/>
            <person name="Lapidus A."/>
            <person name="Del Rio T.G."/>
            <person name="Barry K."/>
            <person name="Detter J.C."/>
            <person name="Hammon N."/>
            <person name="Israni S."/>
            <person name="Pitluck S."/>
            <person name="Brettin T."/>
            <person name="Bruce D."/>
            <person name="Han C."/>
            <person name="Tapia R."/>
            <person name="Gilna P."/>
            <person name="Schmutz J."/>
            <person name="Larimer F."/>
            <person name="Land M."/>
            <person name="Kyrpides N.C."/>
            <person name="Mavromatis K."/>
            <person name="Richardson P."/>
            <person name="Rohde M."/>
            <person name="Goker M."/>
            <person name="Klenk H.P."/>
            <person name="Zhang Y."/>
            <person name="Roberts G.P."/>
            <person name="Reslewic S."/>
            <person name="Schwartz D.C."/>
        </authorList>
    </citation>
    <scope>NUCLEOTIDE SEQUENCE [LARGE SCALE GENOMIC DNA]</scope>
    <source>
        <strain evidence="2">ATCC 11170 / ATH 1.1.1 / DSM 467 / LMG 4362 / NCIMB 8255 / S1</strain>
    </source>
</reference>
<dbReference type="STRING" id="269796.Rru_A0999"/>
<name>Q2RVP5_RHORT</name>
<accession>Q2RVP5</accession>
<dbReference type="PATRIC" id="fig|269796.9.peg.1054"/>
<organism evidence="1 2">
    <name type="scientific">Rhodospirillum rubrum (strain ATCC 11170 / ATH 1.1.1 / DSM 467 / LMG 4362 / NCIMB 8255 / S1)</name>
    <dbReference type="NCBI Taxonomy" id="269796"/>
    <lineage>
        <taxon>Bacteria</taxon>
        <taxon>Pseudomonadati</taxon>
        <taxon>Pseudomonadota</taxon>
        <taxon>Alphaproteobacteria</taxon>
        <taxon>Rhodospirillales</taxon>
        <taxon>Rhodospirillaceae</taxon>
        <taxon>Rhodospirillum</taxon>
    </lineage>
</organism>
<sequence length="285" mass="31285">MTASADPRSLLAPLGQAIAEGRLIPFLGPDLLETGEAECPVPTSTRGLVERLTARVGVPGRIRGNLWASAQYIETYRHRTTLVKLMTEIFKQTPPVGPLQRWLAGLPGLPLIVDSWYDATLSEAFKDRNDWGQVQAASRHGLAEVVFLRAISAAGVEVPLDAAAAWKTLIYKPHGAIWPLADMLVSDSDYVEALTEIDIQTPIPVAVQEIRATRGFLFLGCRFHDQMLRIYARQILKRSAGPHYALLPEDLTRNELRFLDELSITPLFLDLETAIPLLTGGDGGG</sequence>
<dbReference type="Proteomes" id="UP000001929">
    <property type="component" value="Chromosome"/>
</dbReference>